<dbReference type="Ensembl" id="ENSSFAT00005046487.1">
    <property type="protein sequence ID" value="ENSSFAP00005044916.1"/>
    <property type="gene ID" value="ENSSFAG00005022048.1"/>
</dbReference>
<dbReference type="InterPro" id="IPR017279">
    <property type="entry name" value="Tol-interleuk_rcpt_adapt_Tirap"/>
</dbReference>
<dbReference type="RefSeq" id="XP_029963519.1">
    <property type="nucleotide sequence ID" value="XM_030107659.1"/>
</dbReference>
<evidence type="ECO:0000259" key="2">
    <source>
        <dbReference type="PROSITE" id="PS50104"/>
    </source>
</evidence>
<dbReference type="PANTHER" id="PTHR22662:SF0">
    <property type="entry name" value="TOLL_INTERLEUKIN-1 RECEPTOR DOMAIN-CONTAINING ADAPTER PROTEIN"/>
    <property type="match status" value="1"/>
</dbReference>
<dbReference type="GO" id="GO:0005737">
    <property type="term" value="C:cytoplasm"/>
    <property type="evidence" value="ECO:0007669"/>
    <property type="project" value="TreeGrafter"/>
</dbReference>
<dbReference type="PANTHER" id="PTHR22662">
    <property type="entry name" value="TIRAP"/>
    <property type="match status" value="1"/>
</dbReference>
<dbReference type="GO" id="GO:0035662">
    <property type="term" value="F:Toll-like receptor 4 binding"/>
    <property type="evidence" value="ECO:0007669"/>
    <property type="project" value="TreeGrafter"/>
</dbReference>
<dbReference type="GO" id="GO:2000343">
    <property type="term" value="P:positive regulation of chemokine (C-X-C motif) ligand 2 production"/>
    <property type="evidence" value="ECO:0007669"/>
    <property type="project" value="TreeGrafter"/>
</dbReference>
<dbReference type="SMART" id="SM00255">
    <property type="entry name" value="TIR"/>
    <property type="match status" value="1"/>
</dbReference>
<keyword evidence="4" id="KW-1185">Reference proteome</keyword>
<dbReference type="InterPro" id="IPR035897">
    <property type="entry name" value="Toll_tir_struct_dom_sf"/>
</dbReference>
<dbReference type="Gene3D" id="3.40.50.10140">
    <property type="entry name" value="Toll/interleukin-1 receptor homology (TIR) domain"/>
    <property type="match status" value="1"/>
</dbReference>
<reference evidence="3" key="1">
    <citation type="submission" date="2019-06" db="EMBL/GenBank/DDBJ databases">
        <authorList>
            <consortium name="Wellcome Sanger Institute Data Sharing"/>
        </authorList>
    </citation>
    <scope>NUCLEOTIDE SEQUENCE [LARGE SCALE GENOMIC DNA]</scope>
</reference>
<dbReference type="GO" id="GO:0034142">
    <property type="term" value="P:toll-like receptor 4 signaling pathway"/>
    <property type="evidence" value="ECO:0007669"/>
    <property type="project" value="TreeGrafter"/>
</dbReference>
<reference evidence="3" key="2">
    <citation type="submission" date="2025-08" db="UniProtKB">
        <authorList>
            <consortium name="Ensembl"/>
        </authorList>
    </citation>
    <scope>IDENTIFICATION</scope>
</reference>
<dbReference type="SUPFAM" id="SSF52200">
    <property type="entry name" value="Toll/Interleukin receptor TIR domain"/>
    <property type="match status" value="1"/>
</dbReference>
<dbReference type="InParanoid" id="A0A672ISP8"/>
<name>A0A672ISP8_SALFA</name>
<dbReference type="GO" id="GO:0005886">
    <property type="term" value="C:plasma membrane"/>
    <property type="evidence" value="ECO:0007669"/>
    <property type="project" value="TreeGrafter"/>
</dbReference>
<dbReference type="PROSITE" id="PS50104">
    <property type="entry name" value="TIR"/>
    <property type="match status" value="1"/>
</dbReference>
<dbReference type="CTD" id="114609"/>
<proteinExistence type="predicted"/>
<dbReference type="OrthoDB" id="9424455at2759"/>
<dbReference type="GO" id="GO:0035663">
    <property type="term" value="F:Toll-like receptor 2 binding"/>
    <property type="evidence" value="ECO:0007669"/>
    <property type="project" value="TreeGrafter"/>
</dbReference>
<dbReference type="Proteomes" id="UP000472267">
    <property type="component" value="Chromosome 14"/>
</dbReference>
<gene>
    <name evidence="3" type="primary">tirap</name>
</gene>
<protein>
    <recommendedName>
        <fullName evidence="2">TIR domain-containing protein</fullName>
    </recommendedName>
</protein>
<dbReference type="Pfam" id="PF13676">
    <property type="entry name" value="TIR_2"/>
    <property type="match status" value="1"/>
</dbReference>
<dbReference type="InterPro" id="IPR000157">
    <property type="entry name" value="TIR_dom"/>
</dbReference>
<dbReference type="AlphaFoldDB" id="A0A672ISP8"/>
<evidence type="ECO:0000256" key="1">
    <source>
        <dbReference type="SAM" id="MobiDB-lite"/>
    </source>
</evidence>
<organism evidence="3 4">
    <name type="scientific">Salarias fasciatus</name>
    <name type="common">Jewelled blenny</name>
    <name type="synonym">Blennius fasciatus</name>
    <dbReference type="NCBI Taxonomy" id="181472"/>
    <lineage>
        <taxon>Eukaryota</taxon>
        <taxon>Metazoa</taxon>
        <taxon>Chordata</taxon>
        <taxon>Craniata</taxon>
        <taxon>Vertebrata</taxon>
        <taxon>Euteleostomi</taxon>
        <taxon>Actinopterygii</taxon>
        <taxon>Neopterygii</taxon>
        <taxon>Teleostei</taxon>
        <taxon>Neoteleostei</taxon>
        <taxon>Acanthomorphata</taxon>
        <taxon>Ovalentaria</taxon>
        <taxon>Blenniimorphae</taxon>
        <taxon>Blenniiformes</taxon>
        <taxon>Blennioidei</taxon>
        <taxon>Blenniidae</taxon>
        <taxon>Salariinae</taxon>
        <taxon>Salarias</taxon>
    </lineage>
</organism>
<dbReference type="GO" id="GO:0043123">
    <property type="term" value="P:positive regulation of canonical NF-kappaB signal transduction"/>
    <property type="evidence" value="ECO:0007669"/>
    <property type="project" value="TreeGrafter"/>
</dbReference>
<feature type="region of interest" description="Disordered" evidence="1">
    <location>
        <begin position="265"/>
        <end position="290"/>
    </location>
</feature>
<accession>A0A672ISP8</accession>
<reference evidence="3" key="3">
    <citation type="submission" date="2025-09" db="UniProtKB">
        <authorList>
            <consortium name="Ensembl"/>
        </authorList>
    </citation>
    <scope>IDENTIFICATION</scope>
</reference>
<dbReference type="GO" id="GO:0032760">
    <property type="term" value="P:positive regulation of tumor necrosis factor production"/>
    <property type="evidence" value="ECO:0007669"/>
    <property type="project" value="TreeGrafter"/>
</dbReference>
<sequence>MPLTLSFQQVQKSLPLSFVHVCTDETTGSQHNGALNMEVFWRRVDDMNMNGWFQKFYKKKLSFLAQHEKDINETKGPQTSGNCVQPLTLTGTAPSTQSVLDSEVRWKWKYDVFVCHSNAHSDIEEATRLVSFLEGSPHRLRCFLWQRDTCPGGAVSTEFCQAVQDSHLRALLITPTFVKDDWCGYMMHQAIAEGPMSNRMIPMIQNLHHCQYPPELKFYYYIDLSKNPLQGYTHVKKTILKNLEYLLKKEMVLKDGIMGVSHRRLEPEDKLTPSKHGHTETSIPLEVTPK</sequence>
<evidence type="ECO:0000313" key="4">
    <source>
        <dbReference type="Proteomes" id="UP000472267"/>
    </source>
</evidence>
<dbReference type="GeneID" id="115400006"/>
<feature type="domain" description="TIR" evidence="2">
    <location>
        <begin position="108"/>
        <end position="239"/>
    </location>
</feature>
<evidence type="ECO:0000313" key="3">
    <source>
        <dbReference type="Ensembl" id="ENSSFAP00005044916.1"/>
    </source>
</evidence>